<evidence type="ECO:0000313" key="9">
    <source>
        <dbReference type="EMBL" id="MFD0959724.1"/>
    </source>
</evidence>
<dbReference type="Gene3D" id="3.40.50.300">
    <property type="entry name" value="P-loop containing nucleotide triphosphate hydrolases"/>
    <property type="match status" value="2"/>
</dbReference>
<reference evidence="10" key="1">
    <citation type="journal article" date="2019" name="Int. J. Syst. Evol. Microbiol.">
        <title>The Global Catalogue of Microorganisms (GCM) 10K type strain sequencing project: providing services to taxonomists for standard genome sequencing and annotation.</title>
        <authorList>
            <consortium name="The Broad Institute Genomics Platform"/>
            <consortium name="The Broad Institute Genome Sequencing Center for Infectious Disease"/>
            <person name="Wu L."/>
            <person name="Ma J."/>
        </authorList>
    </citation>
    <scope>NUCLEOTIDE SEQUENCE [LARGE SCALE GENOMIC DNA]</scope>
    <source>
        <strain evidence="10">CCUG 59129</strain>
    </source>
</reference>
<protein>
    <submittedName>
        <fullName evidence="9">AAA family ATPase</fullName>
    </submittedName>
</protein>
<evidence type="ECO:0000256" key="7">
    <source>
        <dbReference type="ARBA" id="ARBA00023136"/>
    </source>
</evidence>
<evidence type="ECO:0000256" key="2">
    <source>
        <dbReference type="ARBA" id="ARBA00022448"/>
    </source>
</evidence>
<keyword evidence="6" id="KW-0406">Ion transport</keyword>
<evidence type="ECO:0000259" key="8">
    <source>
        <dbReference type="SMART" id="SM00382"/>
    </source>
</evidence>
<dbReference type="Proteomes" id="UP001596989">
    <property type="component" value="Unassembled WGS sequence"/>
</dbReference>
<dbReference type="RefSeq" id="WP_377563963.1">
    <property type="nucleotide sequence ID" value="NZ_JBHTJZ010000011.1"/>
</dbReference>
<dbReference type="SUPFAM" id="SSF52540">
    <property type="entry name" value="P-loop containing nucleoside triphosphate hydrolases"/>
    <property type="match status" value="1"/>
</dbReference>
<dbReference type="EMBL" id="JBHTJZ010000011">
    <property type="protein sequence ID" value="MFD0959724.1"/>
    <property type="molecule type" value="Genomic_DNA"/>
</dbReference>
<evidence type="ECO:0000313" key="10">
    <source>
        <dbReference type="Proteomes" id="UP001596989"/>
    </source>
</evidence>
<dbReference type="InterPro" id="IPR027417">
    <property type="entry name" value="P-loop_NTPase"/>
</dbReference>
<evidence type="ECO:0000256" key="4">
    <source>
        <dbReference type="ARBA" id="ARBA00022496"/>
    </source>
</evidence>
<dbReference type="InterPro" id="IPR038729">
    <property type="entry name" value="Rad50/SbcC_AAA"/>
</dbReference>
<accession>A0ABW3HQH5</accession>
<proteinExistence type="predicted"/>
<dbReference type="InterPro" id="IPR003593">
    <property type="entry name" value="AAA+_ATPase"/>
</dbReference>
<evidence type="ECO:0000256" key="6">
    <source>
        <dbReference type="ARBA" id="ARBA00023065"/>
    </source>
</evidence>
<dbReference type="Pfam" id="PF13476">
    <property type="entry name" value="AAA_23"/>
    <property type="match status" value="1"/>
</dbReference>
<dbReference type="Pfam" id="PF13304">
    <property type="entry name" value="AAA_21"/>
    <property type="match status" value="1"/>
</dbReference>
<name>A0ABW3HQH5_9BACL</name>
<evidence type="ECO:0000256" key="3">
    <source>
        <dbReference type="ARBA" id="ARBA00022475"/>
    </source>
</evidence>
<dbReference type="InterPro" id="IPR003959">
    <property type="entry name" value="ATPase_AAA_core"/>
</dbReference>
<keyword evidence="7" id="KW-0472">Membrane</keyword>
<comment type="subcellular location">
    <subcellularLocation>
        <location evidence="1">Cell membrane</location>
        <topology evidence="1">Peripheral membrane protein</topology>
    </subcellularLocation>
</comment>
<keyword evidence="2" id="KW-0813">Transport</keyword>
<keyword evidence="5" id="KW-0408">Iron</keyword>
<dbReference type="InterPro" id="IPR051535">
    <property type="entry name" value="Siderophore_ABC-ATPase"/>
</dbReference>
<sequence>MEVGVEVSLYELGHYLRKVYLLREQVPSFESYPFSLDAVRHLDELAFHPKVTFIVGENGAGKSTLIEAIAVALGFNAEGGTMNFTFETAATHSPLHEYLRTVKGPRRPRDGFFFRAESYYNLATSIDEMDREHSFGPPIIESYGGKSLHEQSHGESFFATFLHRFSGNGLYILDEPEAALSPSRQMAMLARMHQLVEGNSQFIIATHSPILMAYPDAIIYQLNEDAIDEVSWEETEHVAITRQFMNNPQRLLRDLLVSDEE</sequence>
<organism evidence="9 10">
    <name type="scientific">Paenibacillus chungangensis</name>
    <dbReference type="NCBI Taxonomy" id="696535"/>
    <lineage>
        <taxon>Bacteria</taxon>
        <taxon>Bacillati</taxon>
        <taxon>Bacillota</taxon>
        <taxon>Bacilli</taxon>
        <taxon>Bacillales</taxon>
        <taxon>Paenibacillaceae</taxon>
        <taxon>Paenibacillus</taxon>
    </lineage>
</organism>
<dbReference type="SMART" id="SM00382">
    <property type="entry name" value="AAA"/>
    <property type="match status" value="1"/>
</dbReference>
<evidence type="ECO:0000256" key="5">
    <source>
        <dbReference type="ARBA" id="ARBA00023004"/>
    </source>
</evidence>
<comment type="caution">
    <text evidence="9">The sequence shown here is derived from an EMBL/GenBank/DDBJ whole genome shotgun (WGS) entry which is preliminary data.</text>
</comment>
<keyword evidence="4" id="KW-0410">Iron transport</keyword>
<keyword evidence="10" id="KW-1185">Reference proteome</keyword>
<dbReference type="PANTHER" id="PTHR42771:SF2">
    <property type="entry name" value="IRON(3+)-HYDROXAMATE IMPORT ATP-BINDING PROTEIN FHUC"/>
    <property type="match status" value="1"/>
</dbReference>
<gene>
    <name evidence="9" type="ORF">ACFQ2I_10005</name>
</gene>
<dbReference type="PANTHER" id="PTHR42771">
    <property type="entry name" value="IRON(3+)-HYDROXAMATE IMPORT ATP-BINDING PROTEIN FHUC"/>
    <property type="match status" value="1"/>
</dbReference>
<keyword evidence="3" id="KW-1003">Cell membrane</keyword>
<feature type="domain" description="AAA+ ATPase" evidence="8">
    <location>
        <begin position="48"/>
        <end position="225"/>
    </location>
</feature>
<evidence type="ECO:0000256" key="1">
    <source>
        <dbReference type="ARBA" id="ARBA00004202"/>
    </source>
</evidence>